<reference evidence="1 2" key="1">
    <citation type="submission" date="2015-10" db="EMBL/GenBank/DDBJ databases">
        <title>Draft genome sequence of Novosphingobium fuchskuhlense DSM 25065 isolated from a surface water sample of the southwest basin of Lake Grosse Fuchskuhle.</title>
        <authorList>
            <person name="Ruckert C."/>
            <person name="Winkler A."/>
            <person name="Glaeser J."/>
            <person name="Grossart H.-P."/>
            <person name="Kalinowski J."/>
            <person name="Glaeser S."/>
        </authorList>
    </citation>
    <scope>NUCLEOTIDE SEQUENCE [LARGE SCALE GENOMIC DNA]</scope>
    <source>
        <strain evidence="1 2">FNE08-7</strain>
    </source>
</reference>
<dbReference type="AlphaFoldDB" id="A0A117UZM8"/>
<name>A0A117UZM8_9SPHN</name>
<evidence type="ECO:0000313" key="1">
    <source>
        <dbReference type="EMBL" id="KUR73794.1"/>
    </source>
</evidence>
<dbReference type="OrthoDB" id="7595119at2"/>
<dbReference type="STRING" id="1117702.AQZ52_01395"/>
<protein>
    <submittedName>
        <fullName evidence="1">Uncharacterized protein</fullName>
    </submittedName>
</protein>
<accession>A0A117UZM8</accession>
<comment type="caution">
    <text evidence="1">The sequence shown here is derived from an EMBL/GenBank/DDBJ whole genome shotgun (WGS) entry which is preliminary data.</text>
</comment>
<dbReference type="EMBL" id="LLZS01000001">
    <property type="protein sequence ID" value="KUR73794.1"/>
    <property type="molecule type" value="Genomic_DNA"/>
</dbReference>
<sequence>MLDRLQPGQWEVRDRELAGGRTRLCIDNGRRLIQIRHMRDLCRSFTLQDTPDMVTVHYTCPGNGYGQTSIRFESAQLVQLETQGIAQSLPFNLRAEVRRLGPCPS</sequence>
<evidence type="ECO:0000313" key="2">
    <source>
        <dbReference type="Proteomes" id="UP000058012"/>
    </source>
</evidence>
<gene>
    <name evidence="1" type="ORF">AQZ52_01395</name>
</gene>
<organism evidence="1 2">
    <name type="scientific">Novosphingobium fuchskuhlense</name>
    <dbReference type="NCBI Taxonomy" id="1117702"/>
    <lineage>
        <taxon>Bacteria</taxon>
        <taxon>Pseudomonadati</taxon>
        <taxon>Pseudomonadota</taxon>
        <taxon>Alphaproteobacteria</taxon>
        <taxon>Sphingomonadales</taxon>
        <taxon>Sphingomonadaceae</taxon>
        <taxon>Novosphingobium</taxon>
    </lineage>
</organism>
<dbReference type="Proteomes" id="UP000058012">
    <property type="component" value="Unassembled WGS sequence"/>
</dbReference>
<keyword evidence="2" id="KW-1185">Reference proteome</keyword>
<proteinExistence type="predicted"/>